<evidence type="ECO:0000256" key="8">
    <source>
        <dbReference type="ARBA" id="ARBA00022645"/>
    </source>
</evidence>
<dbReference type="InterPro" id="IPR050396">
    <property type="entry name" value="Glycosyltr_51/Transpeptidase"/>
</dbReference>
<keyword evidence="17" id="KW-0511">Multifunctional enzyme</keyword>
<keyword evidence="15 25" id="KW-0472">Membrane</keyword>
<dbReference type="InterPro" id="IPR023346">
    <property type="entry name" value="Lysozyme-like_dom_sf"/>
</dbReference>
<evidence type="ECO:0000256" key="13">
    <source>
        <dbReference type="ARBA" id="ARBA00022960"/>
    </source>
</evidence>
<keyword evidence="18 23" id="KW-0961">Cell wall biogenesis/degradation</keyword>
<feature type="domain" description="Penicillin-binding protein transpeptidase" evidence="26">
    <location>
        <begin position="421"/>
        <end position="662"/>
    </location>
</feature>
<evidence type="ECO:0000256" key="10">
    <source>
        <dbReference type="ARBA" id="ARBA00022676"/>
    </source>
</evidence>
<evidence type="ECO:0000256" key="17">
    <source>
        <dbReference type="ARBA" id="ARBA00023268"/>
    </source>
</evidence>
<feature type="domain" description="Glycosyl transferase family 51" evidence="27">
    <location>
        <begin position="156"/>
        <end position="328"/>
    </location>
</feature>
<feature type="domain" description="Bifunctional transglycosylase second" evidence="28">
    <location>
        <begin position="62"/>
        <end position="145"/>
    </location>
</feature>
<keyword evidence="25" id="KW-1133">Transmembrane helix</keyword>
<sequence length="767" mass="85939">MAVADMFKPWRWFGRYGWKLLLVLMAIVAAYLVYLDSQIQHRFNGTKWQVPAQIFARPMTLALGQDVTRGEIVDELELLGYRRVSHAKNTGEYEVATQRIAVRVRPFTFPDGYQSASGVLLTLQDGKLVEIRDLDGNQTRETFRLEPWLVTRLVTTEREDRMLVSFDDVPKALINALLVVEDQNFYQHHGVAPLAILRALFANIAAGRAVQGGSTLTQQLVKNMYLSNEKSIVRKVKEALMSVLIDARYSKDEILEAYLNEVFLGQNGAMAVHGFGLASYYYFDRPLNELNLPEIATLVGMIKGPSYYNPKRYPERVTERRNLVLKLMFDNNLISRTEYEPLLNAPLVVTDSARFREGKHPAFMDKVRRELQQVLANPDIRQAGIKVFTTLDSIAQRKAEAALQSSLTTLDARSKAPRLQGAMVVSDIRSGEIRALIGDRQVDYDGFNRALDARRSVGSLIKPAIYLTALEDPGNYNLATPLADEPIALKSSYGKRWEPQNADRKFRGRVPLVEALTRSLNVPTVSLGMTLGLPVVADAIARLGVDADVPLYPALTLGAVDLSPLSVNQMYQTIANEGRYVPLHAVSAVLSPQDDLLWRFDTPAEQRFDEKASYLLNYALHKVTREGTAKALDGRFPEINMAGKTGTTDDYRDSWFSGYDKYTLTTAWVGDDDNQPTGLTGASGALQVFIDYQSRIVPKSLTRRFPAGLGIAHFNHEDGRYMRAGCKNSLSVPAILAALPEEPMDCAGQERQPKQEKSWWERLLGRD</sequence>
<dbReference type="Gene3D" id="1.10.3810.10">
    <property type="entry name" value="Biosynthetic peptidoglycan transglycosylase-like"/>
    <property type="match status" value="1"/>
</dbReference>
<dbReference type="InterPro" id="IPR012338">
    <property type="entry name" value="Beta-lactam/transpept-like"/>
</dbReference>
<evidence type="ECO:0000256" key="4">
    <source>
        <dbReference type="ARBA" id="ARBA00007090"/>
    </source>
</evidence>
<comment type="catalytic activity">
    <reaction evidence="21">
        <text>[GlcNAc-(1-&gt;4)-Mur2Ac(oyl-L-Ala-gamma-D-Glu-L-Lys-D-Ala-D-Ala)](n)-di-trans,octa-cis-undecaprenyl diphosphate + beta-D-GlcNAc-(1-&gt;4)-Mur2Ac(oyl-L-Ala-gamma-D-Glu-L-Lys-D-Ala-D-Ala)-di-trans,octa-cis-undecaprenyl diphosphate = [GlcNAc-(1-&gt;4)-Mur2Ac(oyl-L-Ala-gamma-D-Glu-L-Lys-D-Ala-D-Ala)](n+1)-di-trans,octa-cis-undecaprenyl diphosphate + di-trans,octa-cis-undecaprenyl diphosphate + H(+)</text>
        <dbReference type="Rhea" id="RHEA:23708"/>
        <dbReference type="Rhea" id="RHEA-COMP:9602"/>
        <dbReference type="Rhea" id="RHEA-COMP:9603"/>
        <dbReference type="ChEBI" id="CHEBI:15378"/>
        <dbReference type="ChEBI" id="CHEBI:58405"/>
        <dbReference type="ChEBI" id="CHEBI:60033"/>
        <dbReference type="ChEBI" id="CHEBI:78435"/>
        <dbReference type="EC" id="2.4.99.28"/>
    </reaction>
</comment>
<keyword evidence="7" id="KW-1003">Cell membrane</keyword>
<evidence type="ECO:0000259" key="28">
    <source>
        <dbReference type="Pfam" id="PF14814"/>
    </source>
</evidence>
<feature type="region of interest" description="Disordered" evidence="24">
    <location>
        <begin position="745"/>
        <end position="767"/>
    </location>
</feature>
<feature type="transmembrane region" description="Helical" evidence="25">
    <location>
        <begin position="16"/>
        <end position="34"/>
    </location>
</feature>
<dbReference type="InterPro" id="IPR028166">
    <property type="entry name" value="UB2H"/>
</dbReference>
<keyword evidence="25" id="KW-0812">Transmembrane</keyword>
<evidence type="ECO:0000256" key="22">
    <source>
        <dbReference type="NCBIfam" id="TIGR02071"/>
    </source>
</evidence>
<comment type="similarity">
    <text evidence="4 23">In the C-terminal section; belongs to the transpeptidase family.</text>
</comment>
<evidence type="ECO:0000256" key="12">
    <source>
        <dbReference type="ARBA" id="ARBA00022801"/>
    </source>
</evidence>
<evidence type="ECO:0000256" key="24">
    <source>
        <dbReference type="SAM" id="MobiDB-lite"/>
    </source>
</evidence>
<proteinExistence type="inferred from homology"/>
<dbReference type="PANTHER" id="PTHR32282:SF11">
    <property type="entry name" value="PENICILLIN-BINDING PROTEIN 1B"/>
    <property type="match status" value="1"/>
</dbReference>
<evidence type="ECO:0000256" key="21">
    <source>
        <dbReference type="ARBA" id="ARBA00049902"/>
    </source>
</evidence>
<evidence type="ECO:0000256" key="15">
    <source>
        <dbReference type="ARBA" id="ARBA00023136"/>
    </source>
</evidence>
<evidence type="ECO:0000256" key="9">
    <source>
        <dbReference type="ARBA" id="ARBA00022670"/>
    </source>
</evidence>
<evidence type="ECO:0000256" key="23">
    <source>
        <dbReference type="PIRNR" id="PIRNR002799"/>
    </source>
</evidence>
<keyword evidence="14 23" id="KW-0573">Peptidoglycan synthesis</keyword>
<dbReference type="Gene3D" id="3.40.710.10">
    <property type="entry name" value="DD-peptidase/beta-lactamase superfamily"/>
    <property type="match status" value="1"/>
</dbReference>
<dbReference type="EMBL" id="JAJEWP010000004">
    <property type="protein sequence ID" value="MCC2617414.1"/>
    <property type="molecule type" value="Genomic_DNA"/>
</dbReference>
<evidence type="ECO:0000313" key="29">
    <source>
        <dbReference type="EMBL" id="MCC2617414.1"/>
    </source>
</evidence>
<comment type="catalytic activity">
    <reaction evidence="20">
        <text>Preferential cleavage: (Ac)2-L-Lys-D-Ala-|-D-Ala. Also transpeptidation of peptidyl-alanyl moieties that are N-acyl substituents of D-alanine.</text>
        <dbReference type="EC" id="3.4.16.4"/>
    </reaction>
</comment>
<evidence type="ECO:0000256" key="25">
    <source>
        <dbReference type="SAM" id="Phobius"/>
    </source>
</evidence>
<comment type="similarity">
    <text evidence="5 23">In the N-terminal section; belongs to the glycosyltransferase 51 family.</text>
</comment>
<evidence type="ECO:0000256" key="14">
    <source>
        <dbReference type="ARBA" id="ARBA00022984"/>
    </source>
</evidence>
<evidence type="ECO:0000256" key="6">
    <source>
        <dbReference type="ARBA" id="ARBA00018637"/>
    </source>
</evidence>
<evidence type="ECO:0000256" key="1">
    <source>
        <dbReference type="ARBA" id="ARBA00002624"/>
    </source>
</evidence>
<name>A0ABS8GA09_9ALTE</name>
<keyword evidence="16" id="KW-0046">Antibiotic resistance</keyword>
<keyword evidence="8" id="KW-0121">Carboxypeptidase</keyword>
<evidence type="ECO:0000259" key="27">
    <source>
        <dbReference type="Pfam" id="PF00912"/>
    </source>
</evidence>
<dbReference type="Pfam" id="PF00912">
    <property type="entry name" value="Transgly"/>
    <property type="match status" value="1"/>
</dbReference>
<gene>
    <name evidence="29" type="primary">mrcB</name>
    <name evidence="29" type="ORF">LJ739_14270</name>
</gene>
<evidence type="ECO:0000256" key="18">
    <source>
        <dbReference type="ARBA" id="ARBA00023316"/>
    </source>
</evidence>
<evidence type="ECO:0000256" key="5">
    <source>
        <dbReference type="ARBA" id="ARBA00007739"/>
    </source>
</evidence>
<dbReference type="SUPFAM" id="SSF53955">
    <property type="entry name" value="Lysozyme-like"/>
    <property type="match status" value="1"/>
</dbReference>
<keyword evidence="10 23" id="KW-0328">Glycosyltransferase</keyword>
<feature type="compositionally biased region" description="Basic and acidic residues" evidence="24">
    <location>
        <begin position="751"/>
        <end position="767"/>
    </location>
</feature>
<dbReference type="NCBIfam" id="TIGR02071">
    <property type="entry name" value="PBP_1b"/>
    <property type="match status" value="1"/>
</dbReference>
<evidence type="ECO:0000256" key="11">
    <source>
        <dbReference type="ARBA" id="ARBA00022679"/>
    </source>
</evidence>
<protein>
    <recommendedName>
        <fullName evidence="6 22">Penicillin-binding protein 1B</fullName>
        <shortName evidence="23">PBP-1b</shortName>
        <shortName evidence="23">PBP1b</shortName>
    </recommendedName>
    <alternativeName>
        <fullName evidence="19 23">Murein polymerase</fullName>
    </alternativeName>
</protein>
<comment type="pathway">
    <text evidence="3 23">Cell wall biogenesis; peptidoglycan biosynthesis.</text>
</comment>
<dbReference type="Gene3D" id="3.30.2060.10">
    <property type="entry name" value="Penicillin-binding protein 1b domain"/>
    <property type="match status" value="1"/>
</dbReference>
<evidence type="ECO:0000256" key="19">
    <source>
        <dbReference type="ARBA" id="ARBA00032454"/>
    </source>
</evidence>
<evidence type="ECO:0000256" key="2">
    <source>
        <dbReference type="ARBA" id="ARBA00004236"/>
    </source>
</evidence>
<keyword evidence="30" id="KW-1185">Reference proteome</keyword>
<keyword evidence="11 23" id="KW-0808">Transferase</keyword>
<organism evidence="29 30">
    <name type="scientific">Fluctibacter halophilus</name>
    <dbReference type="NCBI Taxonomy" id="226011"/>
    <lineage>
        <taxon>Bacteria</taxon>
        <taxon>Pseudomonadati</taxon>
        <taxon>Pseudomonadota</taxon>
        <taxon>Gammaproteobacteria</taxon>
        <taxon>Alteromonadales</taxon>
        <taxon>Alteromonadaceae</taxon>
        <taxon>Fluctibacter</taxon>
    </lineage>
</organism>
<comment type="caution">
    <text evidence="29">The sequence shown here is derived from an EMBL/GenBank/DDBJ whole genome shotgun (WGS) entry which is preliminary data.</text>
</comment>
<dbReference type="InterPro" id="IPR036950">
    <property type="entry name" value="PBP_transglycosylase"/>
</dbReference>
<comment type="function">
    <text evidence="1 23">Cell wall formation. Synthesis of cross-linked peptidoglycan from the lipid intermediates. The enzyme has a penicillin-insensitive transglycosylase N-terminal domain (formation of linear glycan strands) and a penicillin-sensitive transpeptidase C-terminal domain (cross-linking of the peptide subunits).</text>
</comment>
<dbReference type="InterPro" id="IPR001264">
    <property type="entry name" value="Glyco_trans_51"/>
</dbReference>
<dbReference type="Gene3D" id="1.20.5.100">
    <property type="entry name" value="Cytochrome c1, transmembrane anchor, C-terminal"/>
    <property type="match status" value="1"/>
</dbReference>
<keyword evidence="13 23" id="KW-0133">Cell shape</keyword>
<dbReference type="Pfam" id="PF00905">
    <property type="entry name" value="Transpeptidase"/>
    <property type="match status" value="1"/>
</dbReference>
<dbReference type="PIRSF" id="PIRSF002799">
    <property type="entry name" value="PBP_1b"/>
    <property type="match status" value="1"/>
</dbReference>
<evidence type="ECO:0000256" key="3">
    <source>
        <dbReference type="ARBA" id="ARBA00004752"/>
    </source>
</evidence>
<comment type="subcellular location">
    <subcellularLocation>
        <location evidence="2">Cell membrane</location>
    </subcellularLocation>
</comment>
<evidence type="ECO:0000256" key="16">
    <source>
        <dbReference type="ARBA" id="ARBA00023251"/>
    </source>
</evidence>
<accession>A0ABS8GA09</accession>
<reference evidence="29 30" key="1">
    <citation type="submission" date="2021-10" db="EMBL/GenBank/DDBJ databases">
        <title>Draft genome of Aestuariibacter halophilus JC2043.</title>
        <authorList>
            <person name="Emsley S.A."/>
            <person name="Pfannmuller K.M."/>
            <person name="Ushijima B."/>
            <person name="Saw J.H."/>
            <person name="Videau P."/>
        </authorList>
    </citation>
    <scope>NUCLEOTIDE SEQUENCE [LARGE SCALE GENOMIC DNA]</scope>
    <source>
        <strain evidence="29 30">JC2043</strain>
    </source>
</reference>
<evidence type="ECO:0000259" key="26">
    <source>
        <dbReference type="Pfam" id="PF00905"/>
    </source>
</evidence>
<dbReference type="PANTHER" id="PTHR32282">
    <property type="entry name" value="BINDING PROTEIN TRANSPEPTIDASE, PUTATIVE-RELATED"/>
    <property type="match status" value="1"/>
</dbReference>
<dbReference type="InterPro" id="IPR011813">
    <property type="entry name" value="PBP_1b"/>
</dbReference>
<dbReference type="InterPro" id="IPR001460">
    <property type="entry name" value="PCN-bd_Tpept"/>
</dbReference>
<evidence type="ECO:0000256" key="7">
    <source>
        <dbReference type="ARBA" id="ARBA00022475"/>
    </source>
</evidence>
<dbReference type="Proteomes" id="UP001520878">
    <property type="component" value="Unassembled WGS sequence"/>
</dbReference>
<keyword evidence="9" id="KW-0645">Protease</keyword>
<dbReference type="SUPFAM" id="SSF56601">
    <property type="entry name" value="beta-lactamase/transpeptidase-like"/>
    <property type="match status" value="1"/>
</dbReference>
<keyword evidence="12" id="KW-0378">Hydrolase</keyword>
<dbReference type="RefSeq" id="WP_229161545.1">
    <property type="nucleotide sequence ID" value="NZ_JAJEWP010000004.1"/>
</dbReference>
<dbReference type="Pfam" id="PF14814">
    <property type="entry name" value="UB2H"/>
    <property type="match status" value="1"/>
</dbReference>
<evidence type="ECO:0000313" key="30">
    <source>
        <dbReference type="Proteomes" id="UP001520878"/>
    </source>
</evidence>
<evidence type="ECO:0000256" key="20">
    <source>
        <dbReference type="ARBA" id="ARBA00034000"/>
    </source>
</evidence>